<evidence type="ECO:0000256" key="9">
    <source>
        <dbReference type="ARBA" id="ARBA00023139"/>
    </source>
</evidence>
<dbReference type="EMBL" id="BAEO01000072">
    <property type="protein sequence ID" value="GAC22316.1"/>
    <property type="molecule type" value="Genomic_DNA"/>
</dbReference>
<keyword evidence="12 15" id="KW-0449">Lipoprotein</keyword>
<comment type="caution">
    <text evidence="15">The sequence shown here is derived from an EMBL/GenBank/DDBJ whole genome shotgun (WGS) entry which is preliminary data.</text>
</comment>
<dbReference type="AlphaFoldDB" id="K6YEF6"/>
<protein>
    <recommendedName>
        <fullName evidence="4 13">Outer-membrane lipoprotein LolB</fullName>
    </recommendedName>
</protein>
<evidence type="ECO:0000256" key="6">
    <source>
        <dbReference type="ARBA" id="ARBA00022729"/>
    </source>
</evidence>
<dbReference type="HAMAP" id="MF_00233">
    <property type="entry name" value="LolB"/>
    <property type="match status" value="1"/>
</dbReference>
<keyword evidence="6 14" id="KW-0732">Signal</keyword>
<evidence type="ECO:0000256" key="11">
    <source>
        <dbReference type="ARBA" id="ARBA00023237"/>
    </source>
</evidence>
<name>K6YEF6_9ALTE</name>
<feature type="chain" id="PRO_5003897364" description="Outer-membrane lipoprotein LolB" evidence="14">
    <location>
        <begin position="26"/>
        <end position="206"/>
    </location>
</feature>
<gene>
    <name evidence="13 15" type="primary">lolB</name>
    <name evidence="15" type="ORF">GARC_5381</name>
</gene>
<proteinExistence type="inferred from homology"/>
<dbReference type="NCBIfam" id="TIGR00548">
    <property type="entry name" value="lolB"/>
    <property type="match status" value="1"/>
</dbReference>
<evidence type="ECO:0000256" key="3">
    <source>
        <dbReference type="ARBA" id="ARBA00011245"/>
    </source>
</evidence>
<keyword evidence="5 13" id="KW-0813">Transport</keyword>
<keyword evidence="9" id="KW-0564">Palmitate</keyword>
<dbReference type="Pfam" id="PF03550">
    <property type="entry name" value="LolB"/>
    <property type="match status" value="1"/>
</dbReference>
<keyword evidence="16" id="KW-1185">Reference proteome</keyword>
<feature type="signal peptide" evidence="14">
    <location>
        <begin position="1"/>
        <end position="25"/>
    </location>
</feature>
<dbReference type="GO" id="GO:0009279">
    <property type="term" value="C:cell outer membrane"/>
    <property type="evidence" value="ECO:0007669"/>
    <property type="project" value="UniProtKB-SubCell"/>
</dbReference>
<dbReference type="InterPro" id="IPR004565">
    <property type="entry name" value="OM_lipoprot_LolB"/>
</dbReference>
<accession>K6YEF6</accession>
<evidence type="ECO:0000256" key="12">
    <source>
        <dbReference type="ARBA" id="ARBA00023288"/>
    </source>
</evidence>
<evidence type="ECO:0000313" key="15">
    <source>
        <dbReference type="EMBL" id="GAC22316.1"/>
    </source>
</evidence>
<keyword evidence="11 13" id="KW-0998">Cell outer membrane</keyword>
<comment type="function">
    <text evidence="13">Plays a critical role in the incorporation of lipoproteins in the outer membrane after they are released by the LolA protein.</text>
</comment>
<evidence type="ECO:0000256" key="1">
    <source>
        <dbReference type="ARBA" id="ARBA00004459"/>
    </source>
</evidence>
<dbReference type="GO" id="GO:0015031">
    <property type="term" value="P:protein transport"/>
    <property type="evidence" value="ECO:0007669"/>
    <property type="project" value="UniProtKB-KW"/>
</dbReference>
<evidence type="ECO:0000313" key="16">
    <source>
        <dbReference type="Proteomes" id="UP000006327"/>
    </source>
</evidence>
<comment type="subunit">
    <text evidence="3 13">Monomer.</text>
</comment>
<dbReference type="RefSeq" id="WP_007626024.1">
    <property type="nucleotide sequence ID" value="NZ_BAEO01000072.1"/>
</dbReference>
<keyword evidence="8 13" id="KW-0472">Membrane</keyword>
<dbReference type="eggNOG" id="COG3017">
    <property type="taxonomic scope" value="Bacteria"/>
</dbReference>
<evidence type="ECO:0000256" key="8">
    <source>
        <dbReference type="ARBA" id="ARBA00023136"/>
    </source>
</evidence>
<keyword evidence="10 13" id="KW-0143">Chaperone</keyword>
<evidence type="ECO:0000256" key="2">
    <source>
        <dbReference type="ARBA" id="ARBA00009696"/>
    </source>
</evidence>
<evidence type="ECO:0000256" key="13">
    <source>
        <dbReference type="HAMAP-Rule" id="MF_00233"/>
    </source>
</evidence>
<evidence type="ECO:0000256" key="5">
    <source>
        <dbReference type="ARBA" id="ARBA00022448"/>
    </source>
</evidence>
<evidence type="ECO:0000256" key="10">
    <source>
        <dbReference type="ARBA" id="ARBA00023186"/>
    </source>
</evidence>
<dbReference type="STRING" id="493475.GARC_5381"/>
<sequence>MLASCPYIKQTFSAFILIFYLAGCATPPKPTVSLNSAAHQLSLEQQDHWLIKGKLGFKSPEKKQSANFRWQQTQDQYQLNMTSIIGTSLLNMRGDDEGVTLVADDETYQDADASHLIWRVTGWQIPVEKLRFWIKGQHQNKDQVITSEQGWVSQLQPICDNCENWLINYDNYKLVDKVWLPHKVVLNNSLNNSQLLIRINTWDLHE</sequence>
<comment type="similarity">
    <text evidence="2 13">Belongs to the LolB family.</text>
</comment>
<dbReference type="Gene3D" id="2.50.20.10">
    <property type="entry name" value="Lipoprotein localisation LolA/LolB/LppX"/>
    <property type="match status" value="1"/>
</dbReference>
<evidence type="ECO:0000256" key="4">
    <source>
        <dbReference type="ARBA" id="ARBA00016202"/>
    </source>
</evidence>
<evidence type="ECO:0000256" key="7">
    <source>
        <dbReference type="ARBA" id="ARBA00022927"/>
    </source>
</evidence>
<dbReference type="CDD" id="cd16326">
    <property type="entry name" value="LolB"/>
    <property type="match status" value="1"/>
</dbReference>
<dbReference type="OrthoDB" id="9797618at2"/>
<organism evidence="15 16">
    <name type="scientific">Paraglaciecola arctica BSs20135</name>
    <dbReference type="NCBI Taxonomy" id="493475"/>
    <lineage>
        <taxon>Bacteria</taxon>
        <taxon>Pseudomonadati</taxon>
        <taxon>Pseudomonadota</taxon>
        <taxon>Gammaproteobacteria</taxon>
        <taxon>Alteromonadales</taxon>
        <taxon>Alteromonadaceae</taxon>
        <taxon>Paraglaciecola</taxon>
    </lineage>
</organism>
<dbReference type="SUPFAM" id="SSF89392">
    <property type="entry name" value="Prokaryotic lipoproteins and lipoprotein localization factors"/>
    <property type="match status" value="1"/>
</dbReference>
<reference evidence="15 16" key="1">
    <citation type="journal article" date="2017" name="Antonie Van Leeuwenhoek">
        <title>Rhizobium rhizosphaerae sp. nov., a novel species isolated from rice rhizosphere.</title>
        <authorList>
            <person name="Zhao J.J."/>
            <person name="Zhang J."/>
            <person name="Zhang R.J."/>
            <person name="Zhang C.W."/>
            <person name="Yin H.Q."/>
            <person name="Zhang X.X."/>
        </authorList>
    </citation>
    <scope>NUCLEOTIDE SEQUENCE [LARGE SCALE GENOMIC DNA]</scope>
    <source>
        <strain evidence="15 16">BSs20135</strain>
    </source>
</reference>
<dbReference type="GO" id="GO:0044874">
    <property type="term" value="P:lipoprotein localization to outer membrane"/>
    <property type="evidence" value="ECO:0007669"/>
    <property type="project" value="UniProtKB-UniRule"/>
</dbReference>
<dbReference type="InterPro" id="IPR029046">
    <property type="entry name" value="LolA/LolB/LppX"/>
</dbReference>
<keyword evidence="7 13" id="KW-0653">Protein transport</keyword>
<comment type="subcellular location">
    <subcellularLocation>
        <location evidence="1">Cell outer membrane</location>
        <topology evidence="1">Lipid-anchor</topology>
    </subcellularLocation>
</comment>
<evidence type="ECO:0000256" key="14">
    <source>
        <dbReference type="SAM" id="SignalP"/>
    </source>
</evidence>
<dbReference type="Proteomes" id="UP000006327">
    <property type="component" value="Unassembled WGS sequence"/>
</dbReference>